<reference evidence="2 3" key="1">
    <citation type="submission" date="2022-10" db="EMBL/GenBank/DDBJ databases">
        <title>Defluviimonas sp. nov., isolated from ocean surface water.</title>
        <authorList>
            <person name="He W."/>
            <person name="Wang L."/>
            <person name="Zhang D.-F."/>
        </authorList>
    </citation>
    <scope>NUCLEOTIDE SEQUENCE [LARGE SCALE GENOMIC DNA]</scope>
    <source>
        <strain evidence="2 3">WL0002</strain>
    </source>
</reference>
<protein>
    <recommendedName>
        <fullName evidence="4">Tripartite tricarboxylate transporter TctB family protein</fullName>
    </recommendedName>
</protein>
<evidence type="ECO:0000313" key="3">
    <source>
        <dbReference type="Proteomes" id="UP001652542"/>
    </source>
</evidence>
<evidence type="ECO:0000256" key="1">
    <source>
        <dbReference type="SAM" id="Phobius"/>
    </source>
</evidence>
<evidence type="ECO:0000313" key="2">
    <source>
        <dbReference type="EMBL" id="MCV2869277.1"/>
    </source>
</evidence>
<accession>A0ABT2ZDS6</accession>
<name>A0ABT2ZDS6_9RHOB</name>
<feature type="transmembrane region" description="Helical" evidence="1">
    <location>
        <begin position="186"/>
        <end position="204"/>
    </location>
</feature>
<feature type="transmembrane region" description="Helical" evidence="1">
    <location>
        <begin position="121"/>
        <end position="141"/>
    </location>
</feature>
<keyword evidence="1" id="KW-0472">Membrane</keyword>
<feature type="transmembrane region" description="Helical" evidence="1">
    <location>
        <begin position="33"/>
        <end position="54"/>
    </location>
</feature>
<gene>
    <name evidence="2" type="ORF">OEW28_11635</name>
</gene>
<proteinExistence type="predicted"/>
<keyword evidence="1" id="KW-1133">Transmembrane helix</keyword>
<comment type="caution">
    <text evidence="2">The sequence shown here is derived from an EMBL/GenBank/DDBJ whole genome shotgun (WGS) entry which is preliminary data.</text>
</comment>
<dbReference type="Proteomes" id="UP001652542">
    <property type="component" value="Unassembled WGS sequence"/>
</dbReference>
<dbReference type="PANTHER" id="PTHR35342">
    <property type="entry name" value="TRICARBOXYLIC TRANSPORT PROTEIN"/>
    <property type="match status" value="1"/>
</dbReference>
<dbReference type="RefSeq" id="WP_263734926.1">
    <property type="nucleotide sequence ID" value="NZ_JAOWKY010000002.1"/>
</dbReference>
<sequence length="220" mass="24080">MSDQQGSAGIETIAHGVPLPDDPEHSEFVHPEAQGMIALVFAVLACLLLALLPVATRSAPMQKGWWVEPATWPIFTLAITLAASAFQVLAWLRIAARSTDRGTFVRRSRWAFGNLQPALEYSGIFLVYLFMIVFAIVGRIMIGNDIPAFPMVIGLVLGPLFEWRFAQSMSLSNGNILVFFERPISATLIGLAVFGILVFALIGLRRRRTPLPDQGDQSGS</sequence>
<evidence type="ECO:0008006" key="4">
    <source>
        <dbReference type="Google" id="ProtNLM"/>
    </source>
</evidence>
<keyword evidence="1" id="KW-0812">Transmembrane</keyword>
<keyword evidence="3" id="KW-1185">Reference proteome</keyword>
<feature type="transmembrane region" description="Helical" evidence="1">
    <location>
        <begin position="74"/>
        <end position="94"/>
    </location>
</feature>
<dbReference type="EMBL" id="JAOWKY010000002">
    <property type="protein sequence ID" value="MCV2869277.1"/>
    <property type="molecule type" value="Genomic_DNA"/>
</dbReference>
<dbReference type="PANTHER" id="PTHR35342:SF5">
    <property type="entry name" value="TRICARBOXYLIC TRANSPORT PROTEIN"/>
    <property type="match status" value="1"/>
</dbReference>
<organism evidence="2 3">
    <name type="scientific">Albidovulum marisflavi</name>
    <dbReference type="NCBI Taxonomy" id="2984159"/>
    <lineage>
        <taxon>Bacteria</taxon>
        <taxon>Pseudomonadati</taxon>
        <taxon>Pseudomonadota</taxon>
        <taxon>Alphaproteobacteria</taxon>
        <taxon>Rhodobacterales</taxon>
        <taxon>Paracoccaceae</taxon>
        <taxon>Albidovulum</taxon>
    </lineage>
</organism>